<evidence type="ECO:0000313" key="2">
    <source>
        <dbReference type="EMBL" id="KAK0998007.1"/>
    </source>
</evidence>
<gene>
    <name evidence="2" type="ORF">LTR91_006470</name>
</gene>
<name>A0AAN6QVZ6_9PEZI</name>
<comment type="caution">
    <text evidence="2">The sequence shown here is derived from an EMBL/GenBank/DDBJ whole genome shotgun (WGS) entry which is preliminary data.</text>
</comment>
<evidence type="ECO:0000256" key="1">
    <source>
        <dbReference type="SAM" id="MobiDB-lite"/>
    </source>
</evidence>
<organism evidence="2 3">
    <name type="scientific">Friedmanniomyces endolithicus</name>
    <dbReference type="NCBI Taxonomy" id="329885"/>
    <lineage>
        <taxon>Eukaryota</taxon>
        <taxon>Fungi</taxon>
        <taxon>Dikarya</taxon>
        <taxon>Ascomycota</taxon>
        <taxon>Pezizomycotina</taxon>
        <taxon>Dothideomycetes</taxon>
        <taxon>Dothideomycetidae</taxon>
        <taxon>Mycosphaerellales</taxon>
        <taxon>Teratosphaeriaceae</taxon>
        <taxon>Friedmanniomyces</taxon>
    </lineage>
</organism>
<dbReference type="Proteomes" id="UP001175353">
    <property type="component" value="Unassembled WGS sequence"/>
</dbReference>
<dbReference type="AlphaFoldDB" id="A0AAN6QVZ6"/>
<feature type="region of interest" description="Disordered" evidence="1">
    <location>
        <begin position="103"/>
        <end position="122"/>
    </location>
</feature>
<proteinExistence type="predicted"/>
<evidence type="ECO:0000313" key="3">
    <source>
        <dbReference type="Proteomes" id="UP001175353"/>
    </source>
</evidence>
<sequence length="214" mass="22516">MNRKVQNGTTSSPSQTEVVQPLRHTPVSSAGSSAVIPQAHTSSSTPGVTRAEAGSQLSGPELADGDPRIQQFQLGGLVGIRFDPRVRRRRNYCLGTRPRAEVSSGRRDQANEPFASRGGSFPGACLPGTSDDRYNTFLPPDSNRVLIASTLCAGLTAYNAVTNAEANPAIGRVSLVLDMDWYAMAQGSGVSAVDGGGQQNVGFFTSSSVQFVDL</sequence>
<accession>A0AAN6QVZ6</accession>
<keyword evidence="3" id="KW-1185">Reference proteome</keyword>
<reference evidence="2" key="1">
    <citation type="submission" date="2023-06" db="EMBL/GenBank/DDBJ databases">
        <title>Black Yeasts Isolated from many extreme environments.</title>
        <authorList>
            <person name="Coleine C."/>
            <person name="Stajich J.E."/>
            <person name="Selbmann L."/>
        </authorList>
    </citation>
    <scope>NUCLEOTIDE SEQUENCE</scope>
    <source>
        <strain evidence="2">CCFEE 5200</strain>
    </source>
</reference>
<dbReference type="EMBL" id="JAUJLE010000044">
    <property type="protein sequence ID" value="KAK0998007.1"/>
    <property type="molecule type" value="Genomic_DNA"/>
</dbReference>
<feature type="compositionally biased region" description="Polar residues" evidence="1">
    <location>
        <begin position="1"/>
        <end position="18"/>
    </location>
</feature>
<protein>
    <submittedName>
        <fullName evidence="2">Uncharacterized protein</fullName>
    </submittedName>
</protein>
<feature type="region of interest" description="Disordered" evidence="1">
    <location>
        <begin position="1"/>
        <end position="67"/>
    </location>
</feature>